<dbReference type="EMBL" id="JAHKKG010000005">
    <property type="protein sequence ID" value="MBU2664946.1"/>
    <property type="molecule type" value="Genomic_DNA"/>
</dbReference>
<reference evidence="1 2" key="1">
    <citation type="submission" date="2021-06" db="EMBL/GenBank/DDBJ databases">
        <title>Actinoplanes lichenicola sp. nov., and Actinoplanes ovalisporus sp. nov., isolated from lichen in Thailand.</title>
        <authorList>
            <person name="Saeng-In P."/>
            <person name="Kanchanasin P."/>
            <person name="Yuki M."/>
            <person name="Kudo T."/>
            <person name="Ohkuma M."/>
            <person name="Phongsopitanun W."/>
            <person name="Tanasupawat S."/>
        </authorList>
    </citation>
    <scope>NUCLEOTIDE SEQUENCE [LARGE SCALE GENOMIC DNA]</scope>
    <source>
        <strain evidence="1 2">NBRC 110975</strain>
    </source>
</reference>
<keyword evidence="2" id="KW-1185">Reference proteome</keyword>
<comment type="caution">
    <text evidence="1">The sequence shown here is derived from an EMBL/GenBank/DDBJ whole genome shotgun (WGS) entry which is preliminary data.</text>
</comment>
<proteinExistence type="predicted"/>
<sequence>MALIQFPHQLFGSGQFTATVLDNNGTPTHVLEAGAPFRVETSWEIPASAALLLGGVWTVSVYAESIGGGPELRTGTDTVPLNGGTNYSANVVVPPSTLNGNPSPPASGVYKLVTVLTHRNFGRNSDVAAIAEGPMVRIA</sequence>
<evidence type="ECO:0000313" key="2">
    <source>
        <dbReference type="Proteomes" id="UP001519654"/>
    </source>
</evidence>
<dbReference type="RefSeq" id="WP_215788154.1">
    <property type="nucleotide sequence ID" value="NZ_JAHKKG010000005.1"/>
</dbReference>
<name>A0ABS5YNA2_9ACTN</name>
<dbReference type="Proteomes" id="UP001519654">
    <property type="component" value="Unassembled WGS sequence"/>
</dbReference>
<protein>
    <submittedName>
        <fullName evidence="1">Uncharacterized protein</fullName>
    </submittedName>
</protein>
<gene>
    <name evidence="1" type="ORF">KOI35_15695</name>
</gene>
<organism evidence="1 2">
    <name type="scientific">Paractinoplanes bogorensis</name>
    <dbReference type="NCBI Taxonomy" id="1610840"/>
    <lineage>
        <taxon>Bacteria</taxon>
        <taxon>Bacillati</taxon>
        <taxon>Actinomycetota</taxon>
        <taxon>Actinomycetes</taxon>
        <taxon>Micromonosporales</taxon>
        <taxon>Micromonosporaceae</taxon>
        <taxon>Paractinoplanes</taxon>
    </lineage>
</organism>
<evidence type="ECO:0000313" key="1">
    <source>
        <dbReference type="EMBL" id="MBU2664946.1"/>
    </source>
</evidence>
<accession>A0ABS5YNA2</accession>